<evidence type="ECO:0000313" key="3">
    <source>
        <dbReference type="Proteomes" id="UP000789595"/>
    </source>
</evidence>
<organism evidence="2 3">
    <name type="scientific">Pelagomonas calceolata</name>
    <dbReference type="NCBI Taxonomy" id="35677"/>
    <lineage>
        <taxon>Eukaryota</taxon>
        <taxon>Sar</taxon>
        <taxon>Stramenopiles</taxon>
        <taxon>Ochrophyta</taxon>
        <taxon>Pelagophyceae</taxon>
        <taxon>Pelagomonadales</taxon>
        <taxon>Pelagomonadaceae</taxon>
        <taxon>Pelagomonas</taxon>
    </lineage>
</organism>
<comment type="caution">
    <text evidence="2">The sequence shown here is derived from an EMBL/GenBank/DDBJ whole genome shotgun (WGS) entry which is preliminary data.</text>
</comment>
<evidence type="ECO:0000313" key="2">
    <source>
        <dbReference type="EMBL" id="CAH0369015.1"/>
    </source>
</evidence>
<dbReference type="EMBL" id="CAKKNE010000002">
    <property type="protein sequence ID" value="CAH0369015.1"/>
    <property type="molecule type" value="Genomic_DNA"/>
</dbReference>
<reference evidence="2" key="1">
    <citation type="submission" date="2021-11" db="EMBL/GenBank/DDBJ databases">
        <authorList>
            <consortium name="Genoscope - CEA"/>
            <person name="William W."/>
        </authorList>
    </citation>
    <scope>NUCLEOTIDE SEQUENCE</scope>
</reference>
<dbReference type="AlphaFoldDB" id="A0A8J2WHU1"/>
<feature type="region of interest" description="Disordered" evidence="1">
    <location>
        <begin position="61"/>
        <end position="97"/>
    </location>
</feature>
<feature type="region of interest" description="Disordered" evidence="1">
    <location>
        <begin position="209"/>
        <end position="249"/>
    </location>
</feature>
<evidence type="ECO:0000256" key="1">
    <source>
        <dbReference type="SAM" id="MobiDB-lite"/>
    </source>
</evidence>
<dbReference type="Proteomes" id="UP000789595">
    <property type="component" value="Unassembled WGS sequence"/>
</dbReference>
<dbReference type="Gene3D" id="1.25.10.10">
    <property type="entry name" value="Leucine-rich Repeat Variant"/>
    <property type="match status" value="1"/>
</dbReference>
<feature type="compositionally biased region" description="Basic and acidic residues" evidence="1">
    <location>
        <begin position="235"/>
        <end position="249"/>
    </location>
</feature>
<accession>A0A8J2WHU1</accession>
<protein>
    <submittedName>
        <fullName evidence="2">Uncharacterized protein</fullName>
    </submittedName>
</protein>
<feature type="compositionally biased region" description="Low complexity" evidence="1">
    <location>
        <begin position="72"/>
        <end position="81"/>
    </location>
</feature>
<gene>
    <name evidence="2" type="ORF">PECAL_2P21210</name>
</gene>
<name>A0A8J2WHU1_9STRA</name>
<keyword evidence="3" id="KW-1185">Reference proteome</keyword>
<proteinExistence type="predicted"/>
<sequence>MEAAPVLYAVDEKVLVGYHQHQAYVARPVRTGDDTVLVRWESTGAREEVAVGDVKKIDLDAKRPRRKRRDASAAQAEAAAPARREPPGKRRKKKADAGALVAHCTAIAQRFVGRLSGGSADDQEETAKALWCFTRCCGRMDTSTAIVEAGGVEALSALLANGSDVGKSYAQQALKELGPLAEYASRLQSENASLKRQLAGDDVVDLCDGDASPPAKKRNALRDAHDEQQSSTLKRVKEEKDAVEGARDRTDAVAAAASAAAAAATAEAADAAEELEDVHDDLVNPLTLTVNALQTKIDELHALAYQVDPVAADAIKNRQN</sequence>
<dbReference type="InterPro" id="IPR011989">
    <property type="entry name" value="ARM-like"/>
</dbReference>